<dbReference type="InterPro" id="IPR011042">
    <property type="entry name" value="6-blade_b-propeller_TolB-like"/>
</dbReference>
<feature type="repeat" description="NHL" evidence="8">
    <location>
        <begin position="556"/>
        <end position="599"/>
    </location>
</feature>
<evidence type="ECO:0000256" key="3">
    <source>
        <dbReference type="ARBA" id="ARBA00022737"/>
    </source>
</evidence>
<dbReference type="GO" id="GO:0008270">
    <property type="term" value="F:zinc ion binding"/>
    <property type="evidence" value="ECO:0007669"/>
    <property type="project" value="UniProtKB-KW"/>
</dbReference>
<dbReference type="InterPro" id="IPR001841">
    <property type="entry name" value="Znf_RING"/>
</dbReference>
<dbReference type="PANTHER" id="PTHR25462:SF291">
    <property type="entry name" value="E3 UBIQUITIN-PROTEIN LIGASE TRIM45"/>
    <property type="match status" value="1"/>
</dbReference>
<dbReference type="InterPro" id="IPR001298">
    <property type="entry name" value="Filamin/ABP280_rpt"/>
</dbReference>
<gene>
    <name evidence="11" type="ORF">GBAR_LOCUS31787</name>
</gene>
<evidence type="ECO:0000256" key="7">
    <source>
        <dbReference type="PROSITE-ProRule" id="PRU00087"/>
    </source>
</evidence>
<evidence type="ECO:0000256" key="6">
    <source>
        <dbReference type="PROSITE-ProRule" id="PRU00024"/>
    </source>
</evidence>
<dbReference type="CDD" id="cd19757">
    <property type="entry name" value="Bbox1"/>
    <property type="match status" value="1"/>
</dbReference>
<keyword evidence="12" id="KW-1185">Reference proteome</keyword>
<keyword evidence="2" id="KW-0479">Metal-binding</keyword>
<organism evidence="11 12">
    <name type="scientific">Geodia barretti</name>
    <name type="common">Barrett's horny sponge</name>
    <dbReference type="NCBI Taxonomy" id="519541"/>
    <lineage>
        <taxon>Eukaryota</taxon>
        <taxon>Metazoa</taxon>
        <taxon>Porifera</taxon>
        <taxon>Demospongiae</taxon>
        <taxon>Heteroscleromorpha</taxon>
        <taxon>Tetractinellida</taxon>
        <taxon>Astrophorina</taxon>
        <taxon>Geodiidae</taxon>
        <taxon>Geodia</taxon>
    </lineage>
</organism>
<evidence type="ECO:0000256" key="1">
    <source>
        <dbReference type="ARBA" id="ARBA00008518"/>
    </source>
</evidence>
<keyword evidence="5" id="KW-0862">Zinc</keyword>
<dbReference type="PANTHER" id="PTHR25462">
    <property type="entry name" value="BONUS, ISOFORM C-RELATED"/>
    <property type="match status" value="1"/>
</dbReference>
<dbReference type="SUPFAM" id="SSF57850">
    <property type="entry name" value="RING/U-box"/>
    <property type="match status" value="1"/>
</dbReference>
<dbReference type="SUPFAM" id="SSF57845">
    <property type="entry name" value="B-box zinc-binding domain"/>
    <property type="match status" value="1"/>
</dbReference>
<dbReference type="AlphaFoldDB" id="A0AA35U3X4"/>
<dbReference type="InterPro" id="IPR013783">
    <property type="entry name" value="Ig-like_fold"/>
</dbReference>
<evidence type="ECO:0000313" key="11">
    <source>
        <dbReference type="EMBL" id="CAI8058447.1"/>
    </source>
</evidence>
<dbReference type="InterPro" id="IPR013083">
    <property type="entry name" value="Znf_RING/FYVE/PHD"/>
</dbReference>
<dbReference type="PROSITE" id="PS50089">
    <property type="entry name" value="ZF_RING_2"/>
    <property type="match status" value="1"/>
</dbReference>
<dbReference type="InterPro" id="IPR018957">
    <property type="entry name" value="Znf_C3HC4_RING-type"/>
</dbReference>
<feature type="domain" description="B box-type" evidence="10">
    <location>
        <begin position="147"/>
        <end position="192"/>
    </location>
</feature>
<protein>
    <submittedName>
        <fullName evidence="11">E3 ubiquitin-protein ligase TRIM71</fullName>
    </submittedName>
</protein>
<dbReference type="InterPro" id="IPR017907">
    <property type="entry name" value="Znf_RING_CS"/>
</dbReference>
<sequence length="720" mass="79625">MADFTCEMCDRFYVDPRMLPCLHSFCFECLEKELETRDSLKTLCCPSCKEKVTLSENGVSDLPQDIYKGNESEMARISEKVESADEYCEACGRTDSTGNAVAYCHECKEYLCKFCKSRHVERPTTAKHMLFNVGQRTMKTNEPSQCMPKMFCLLHDNYPLDLYCKQCEKLICKYCMDFEHHSHREKCNVLEKFREDEMESLQANQGDANKAVASLTKAISDCNDTLGNVQKNRNEVEACIDVSLKKVKEHLFAQSDTICSAKVKSLQAQVLQLQRLQEGLSLASRLIAEAPTQTSAQLLSTKNVISKRVTKLLEEFNNSQLLPSRSAFVSTHIQSYISRMITFGCISGGCSPSASTCDAQYVPLAVIGTLRIIRVVAKDKEGKSCGYSGENVKAILVDLSLLGPATSGDTLDHGDGTYSVSITPQYKGDHELNVAIADLHIKGSPFKFYVTTPRETPYKSLKLSRPHSFTTNDSPFDVALTEEGYLVVSECKNQTLTLYTEGGMKIHSFGNARNHGKENGQLHTPSAVAIAGDNVYVCELGNNRVQRFSISEKLFVSNFGKAGDGDGEFNNPTGMCVDPQGIVFVADRDNNRIQVFRDNDKFAYAFQCQMKPCGLTFDLQGRLHVAAWGSNCIQVFTPKGVLLTNYGSETLSGPTGIAVNGEGYIAISESGDSNRFLIFHPDLTLFHVVPGEFGKGGGITCNKDGFFWVVDSGNNCLAKY</sequence>
<evidence type="ECO:0000256" key="5">
    <source>
        <dbReference type="ARBA" id="ARBA00022833"/>
    </source>
</evidence>
<keyword evidence="4 6" id="KW-0863">Zinc-finger</keyword>
<dbReference type="InterPro" id="IPR047153">
    <property type="entry name" value="TRIM45/56/19-like"/>
</dbReference>
<feature type="repeat" description="Filamin" evidence="7">
    <location>
        <begin position="412"/>
        <end position="450"/>
    </location>
</feature>
<dbReference type="Gene3D" id="2.40.10.500">
    <property type="match status" value="1"/>
</dbReference>
<dbReference type="SUPFAM" id="SSF81296">
    <property type="entry name" value="E set domains"/>
    <property type="match status" value="1"/>
</dbReference>
<comment type="caution">
    <text evidence="11">The sequence shown here is derived from an EMBL/GenBank/DDBJ whole genome shotgun (WGS) entry which is preliminary data.</text>
</comment>
<dbReference type="InterPro" id="IPR001258">
    <property type="entry name" value="NHL_repeat"/>
</dbReference>
<dbReference type="PROSITE" id="PS00518">
    <property type="entry name" value="ZF_RING_1"/>
    <property type="match status" value="1"/>
</dbReference>
<dbReference type="Pfam" id="PF00097">
    <property type="entry name" value="zf-C3HC4"/>
    <property type="match status" value="1"/>
</dbReference>
<name>A0AA35U3X4_GEOBA</name>
<evidence type="ECO:0000259" key="9">
    <source>
        <dbReference type="PROSITE" id="PS50089"/>
    </source>
</evidence>
<dbReference type="EMBL" id="CASHTH010004519">
    <property type="protein sequence ID" value="CAI8058447.1"/>
    <property type="molecule type" value="Genomic_DNA"/>
</dbReference>
<dbReference type="PROSITE" id="PS51125">
    <property type="entry name" value="NHL"/>
    <property type="match status" value="1"/>
</dbReference>
<evidence type="ECO:0000256" key="4">
    <source>
        <dbReference type="ARBA" id="ARBA00022771"/>
    </source>
</evidence>
<dbReference type="SUPFAM" id="SSF101898">
    <property type="entry name" value="NHL repeat"/>
    <property type="match status" value="1"/>
</dbReference>
<dbReference type="InterPro" id="IPR000315">
    <property type="entry name" value="Znf_B-box"/>
</dbReference>
<dbReference type="SMART" id="SM00557">
    <property type="entry name" value="IG_FLMN"/>
    <property type="match status" value="1"/>
</dbReference>
<dbReference type="Gene3D" id="3.30.160.60">
    <property type="entry name" value="Classic Zinc Finger"/>
    <property type="match status" value="1"/>
</dbReference>
<dbReference type="SMART" id="SM00336">
    <property type="entry name" value="BBOX"/>
    <property type="match status" value="2"/>
</dbReference>
<feature type="domain" description="RING-type" evidence="9">
    <location>
        <begin position="6"/>
        <end position="49"/>
    </location>
</feature>
<dbReference type="CDD" id="cd19756">
    <property type="entry name" value="Bbox2"/>
    <property type="match status" value="1"/>
</dbReference>
<dbReference type="Proteomes" id="UP001174909">
    <property type="component" value="Unassembled WGS sequence"/>
</dbReference>
<feature type="domain" description="B box-type" evidence="10">
    <location>
        <begin position="83"/>
        <end position="133"/>
    </location>
</feature>
<dbReference type="Gene3D" id="2.60.40.10">
    <property type="entry name" value="Immunoglobulins"/>
    <property type="match status" value="1"/>
</dbReference>
<evidence type="ECO:0000256" key="8">
    <source>
        <dbReference type="PROSITE-ProRule" id="PRU00504"/>
    </source>
</evidence>
<dbReference type="GO" id="GO:0061630">
    <property type="term" value="F:ubiquitin protein ligase activity"/>
    <property type="evidence" value="ECO:0007669"/>
    <property type="project" value="TreeGrafter"/>
</dbReference>
<evidence type="ECO:0000256" key="2">
    <source>
        <dbReference type="ARBA" id="ARBA00022723"/>
    </source>
</evidence>
<dbReference type="InterPro" id="IPR014756">
    <property type="entry name" value="Ig_E-set"/>
</dbReference>
<dbReference type="Pfam" id="PF01436">
    <property type="entry name" value="NHL"/>
    <property type="match status" value="1"/>
</dbReference>
<dbReference type="SMART" id="SM00184">
    <property type="entry name" value="RING"/>
    <property type="match status" value="1"/>
</dbReference>
<accession>A0AA35U3X4</accession>
<keyword evidence="3" id="KW-0677">Repeat</keyword>
<dbReference type="Gene3D" id="3.30.40.10">
    <property type="entry name" value="Zinc/RING finger domain, C3HC4 (zinc finger)"/>
    <property type="match status" value="1"/>
</dbReference>
<comment type="similarity">
    <text evidence="1">Belongs to the TRIM/RBCC family.</text>
</comment>
<dbReference type="Pfam" id="PF00643">
    <property type="entry name" value="zf-B_box"/>
    <property type="match status" value="1"/>
</dbReference>
<dbReference type="CDD" id="cd05819">
    <property type="entry name" value="NHL"/>
    <property type="match status" value="1"/>
</dbReference>
<evidence type="ECO:0000313" key="12">
    <source>
        <dbReference type="Proteomes" id="UP001174909"/>
    </source>
</evidence>
<dbReference type="PROSITE" id="PS50194">
    <property type="entry name" value="FILAMIN_REPEAT"/>
    <property type="match status" value="1"/>
</dbReference>
<reference evidence="11" key="1">
    <citation type="submission" date="2023-03" db="EMBL/GenBank/DDBJ databases">
        <authorList>
            <person name="Steffen K."/>
            <person name="Cardenas P."/>
        </authorList>
    </citation>
    <scope>NUCLEOTIDE SEQUENCE</scope>
</reference>
<dbReference type="InterPro" id="IPR017868">
    <property type="entry name" value="Filamin/ABP280_repeat-like"/>
</dbReference>
<proteinExistence type="inferred from homology"/>
<dbReference type="Pfam" id="PF00630">
    <property type="entry name" value="Filamin"/>
    <property type="match status" value="1"/>
</dbReference>
<evidence type="ECO:0000259" key="10">
    <source>
        <dbReference type="PROSITE" id="PS50119"/>
    </source>
</evidence>
<dbReference type="PROSITE" id="PS50119">
    <property type="entry name" value="ZF_BBOX"/>
    <property type="match status" value="2"/>
</dbReference>
<dbReference type="Gene3D" id="2.120.10.30">
    <property type="entry name" value="TolB, C-terminal domain"/>
    <property type="match status" value="1"/>
</dbReference>